<dbReference type="KEGG" id="vg:15614153"/>
<dbReference type="RefSeq" id="YP_008004047.1">
    <property type="nucleotide sequence ID" value="NC_021247.1"/>
</dbReference>
<evidence type="ECO:0000313" key="2">
    <source>
        <dbReference type="Proteomes" id="UP000792575"/>
    </source>
</evidence>
<protein>
    <submittedName>
        <fullName evidence="1">Uncharacterized protein</fullName>
    </submittedName>
</protein>
<dbReference type="Proteomes" id="UP000792575">
    <property type="component" value="Genome"/>
</dbReference>
<accession>A0A916P6C6</accession>
<keyword evidence="2" id="KW-1185">Reference proteome</keyword>
<dbReference type="OrthoDB" id="37204at10239"/>
<dbReference type="GeneID" id="15614153"/>
<dbReference type="EMBL" id="HF679131">
    <property type="protein sequence ID" value="CCU55545.1"/>
    <property type="molecule type" value="Genomic_DNA"/>
</dbReference>
<organism evidence="1 2">
    <name type="scientific">Adoxophyes honmai entomopoxvirus 'L'</name>
    <dbReference type="NCBI Taxonomy" id="1293540"/>
    <lineage>
        <taxon>Viruses</taxon>
        <taxon>Varidnaviria</taxon>
        <taxon>Bamfordvirae</taxon>
        <taxon>Nucleocytoviricota</taxon>
        <taxon>Pokkesviricetes</taxon>
        <taxon>Chitovirales</taxon>
        <taxon>Poxviridae</taxon>
        <taxon>Entomopoxvirinae</taxon>
        <taxon>Betaentomopoxvirus</taxon>
        <taxon>Betaentomopoxvirus ahonmai</taxon>
    </lineage>
</organism>
<reference evidence="1" key="1">
    <citation type="journal article" date="2013" name="J. Virol.">
        <title>New Insights into the Evolution of Entomopoxvirinae from the Complete Genome Sequences of Four Entomopoxviruses Infecting Adoxophyes honmai, Choristoneura biennis, Choristoneura rosaceana, and Mythimna separata.</title>
        <authorList>
            <person name="Theze J."/>
            <person name="Takatsuka J."/>
            <person name="Li Z."/>
            <person name="Gallais J."/>
            <person name="Doucet D."/>
            <person name="Arif B."/>
            <person name="Nakai M."/>
            <person name="Herniou E.A."/>
        </authorList>
    </citation>
    <scope>NUCLEOTIDE SEQUENCE</scope>
    <source>
        <strain evidence="1">Tokyo</strain>
    </source>
</reference>
<evidence type="ECO:0000313" key="1">
    <source>
        <dbReference type="EMBL" id="CCU55545.1"/>
    </source>
</evidence>
<gene>
    <name evidence="1" type="ORF">AHEV_224</name>
</gene>
<name>A0A916P6C6_9POXV</name>
<proteinExistence type="predicted"/>
<sequence length="172" mass="20729">MDIHECINLIYDKLIEYIDSIIYNIKTELTEYIDKVMFQKNEYINELFINYKLNIDKYIKNILLKENIKKFPDYIIGHNNINTNIKTYIPADTDTRYKINNNIYIPKIEIINLSNTIDIYNEYYDDKINNIYKDNIDKIILLDDPDEYIKILQSYLDNKSVNLICNMKNLML</sequence>